<comment type="caution">
    <text evidence="1">The sequence shown here is derived from an EMBL/GenBank/DDBJ whole genome shotgun (WGS) entry which is preliminary data.</text>
</comment>
<protein>
    <submittedName>
        <fullName evidence="1">Uncharacterized protein</fullName>
    </submittedName>
</protein>
<dbReference type="RefSeq" id="WP_122916207.1">
    <property type="nucleotide sequence ID" value="NZ_RHHQ01000003.1"/>
</dbReference>
<keyword evidence="2" id="KW-1185">Reference proteome</keyword>
<dbReference type="OrthoDB" id="7063902at2"/>
<dbReference type="AlphaFoldDB" id="A0A3M8DWN3"/>
<name>A0A3M8DWN3_9BACL</name>
<sequence length="123" mass="14292">MSESIYKDWPSDEHARWIKMGHFFGKTLMDEVKEYAKERINANCTMEEKQTAEKAISDTLYGFMMLLDGVIDSRIDKDHGVEFALVARVFDQNTREYLEEIELAPDGDGLCMGIHMWEDGEFE</sequence>
<dbReference type="EMBL" id="RHHQ01000003">
    <property type="protein sequence ID" value="RNB92502.1"/>
    <property type="molecule type" value="Genomic_DNA"/>
</dbReference>
<gene>
    <name evidence="1" type="ORF">EDM56_02060</name>
</gene>
<proteinExistence type="predicted"/>
<reference evidence="1 2" key="1">
    <citation type="submission" date="2018-10" db="EMBL/GenBank/DDBJ databases">
        <title>Phylogenomics of Brevibacillus.</title>
        <authorList>
            <person name="Dunlap C."/>
        </authorList>
    </citation>
    <scope>NUCLEOTIDE SEQUENCE [LARGE SCALE GENOMIC DNA]</scope>
    <source>
        <strain evidence="1 2">JCM 15716</strain>
    </source>
</reference>
<evidence type="ECO:0000313" key="2">
    <source>
        <dbReference type="Proteomes" id="UP000271031"/>
    </source>
</evidence>
<organism evidence="1 2">
    <name type="scientific">Brevibacillus fluminis</name>
    <dbReference type="NCBI Taxonomy" id="511487"/>
    <lineage>
        <taxon>Bacteria</taxon>
        <taxon>Bacillati</taxon>
        <taxon>Bacillota</taxon>
        <taxon>Bacilli</taxon>
        <taxon>Bacillales</taxon>
        <taxon>Paenibacillaceae</taxon>
        <taxon>Brevibacillus</taxon>
    </lineage>
</organism>
<evidence type="ECO:0000313" key="1">
    <source>
        <dbReference type="EMBL" id="RNB92502.1"/>
    </source>
</evidence>
<dbReference type="Proteomes" id="UP000271031">
    <property type="component" value="Unassembled WGS sequence"/>
</dbReference>
<accession>A0A3M8DWN3</accession>